<dbReference type="OrthoDB" id="9793723at2"/>
<gene>
    <name evidence="4" type="ORF">SAMN04488557_3165</name>
</gene>
<dbReference type="PANTHER" id="PTHR13090">
    <property type="entry name" value="ARGININE-HYDROXYLASE NDUFAF5, MITOCHONDRIAL"/>
    <property type="match status" value="1"/>
</dbReference>
<evidence type="ECO:0000256" key="2">
    <source>
        <dbReference type="ARBA" id="ARBA00022679"/>
    </source>
</evidence>
<keyword evidence="1 4" id="KW-0489">Methyltransferase</keyword>
<dbReference type="EMBL" id="FPCH01000003">
    <property type="protein sequence ID" value="SFV37442.1"/>
    <property type="molecule type" value="Genomic_DNA"/>
</dbReference>
<accession>A0A1I7NS57</accession>
<dbReference type="AlphaFoldDB" id="A0A1I7NS57"/>
<evidence type="ECO:0000259" key="3">
    <source>
        <dbReference type="Pfam" id="PF08241"/>
    </source>
</evidence>
<dbReference type="InterPro" id="IPR050602">
    <property type="entry name" value="Malonyl-ACP_OMT"/>
</dbReference>
<dbReference type="PANTHER" id="PTHR13090:SF1">
    <property type="entry name" value="ARGININE-HYDROXYLASE NDUFAF5, MITOCHONDRIAL"/>
    <property type="match status" value="1"/>
</dbReference>
<protein>
    <submittedName>
        <fullName evidence="4">Methyltransferase domain-containing protein</fullName>
    </submittedName>
</protein>
<evidence type="ECO:0000313" key="4">
    <source>
        <dbReference type="EMBL" id="SFV37442.1"/>
    </source>
</evidence>
<dbReference type="RefSeq" id="WP_092868676.1">
    <property type="nucleotide sequence ID" value="NZ_FPCH01000003.1"/>
</dbReference>
<dbReference type="Proteomes" id="UP000199423">
    <property type="component" value="Unassembled WGS sequence"/>
</dbReference>
<evidence type="ECO:0000313" key="5">
    <source>
        <dbReference type="Proteomes" id="UP000199423"/>
    </source>
</evidence>
<dbReference type="InterPro" id="IPR013216">
    <property type="entry name" value="Methyltransf_11"/>
</dbReference>
<evidence type="ECO:0000256" key="1">
    <source>
        <dbReference type="ARBA" id="ARBA00022603"/>
    </source>
</evidence>
<dbReference type="STRING" id="51670.SAMN04488557_3165"/>
<feature type="domain" description="Methyltransferase type 11" evidence="3">
    <location>
        <begin position="58"/>
        <end position="143"/>
    </location>
</feature>
<dbReference type="Gene3D" id="3.40.50.150">
    <property type="entry name" value="Vaccinia Virus protein VP39"/>
    <property type="match status" value="1"/>
</dbReference>
<organism evidence="4 5">
    <name type="scientific">Hyphomicrobium facile</name>
    <dbReference type="NCBI Taxonomy" id="51670"/>
    <lineage>
        <taxon>Bacteria</taxon>
        <taxon>Pseudomonadati</taxon>
        <taxon>Pseudomonadota</taxon>
        <taxon>Alphaproteobacteria</taxon>
        <taxon>Hyphomicrobiales</taxon>
        <taxon>Hyphomicrobiaceae</taxon>
        <taxon>Hyphomicrobium</taxon>
    </lineage>
</organism>
<dbReference type="Pfam" id="PF08241">
    <property type="entry name" value="Methyltransf_11"/>
    <property type="match status" value="1"/>
</dbReference>
<dbReference type="GO" id="GO:0008757">
    <property type="term" value="F:S-adenosylmethionine-dependent methyltransferase activity"/>
    <property type="evidence" value="ECO:0007669"/>
    <property type="project" value="InterPro"/>
</dbReference>
<dbReference type="GO" id="GO:0032259">
    <property type="term" value="P:methylation"/>
    <property type="evidence" value="ECO:0007669"/>
    <property type="project" value="UniProtKB-KW"/>
</dbReference>
<sequence length="298" mass="32239">MPGAPQIFDRNFMRMRRDRIAKATGGANLPDFLLERVAADFAERLSLVRRDFPVAVSLGAYNGLVAERLRTLPAIGTIIDVESSLASLVRARGLKVVADEEALPFAAESLDLVVSGLALHLVNDLPGALIQINRALKPDGLFLGALLGGETLRELREAWILAEDEVLGGASPRVAPFADVRELGGLLQRAGFALPVADSDLVEVTYASPLALMQEIKAMAASNALTERRRTPVTRTLLLRAAQIYQERFGLPGGRVPATFEIVTLTGWVPHESQQKPLRPGSAEVSLKDVLKPRSKDL</sequence>
<proteinExistence type="predicted"/>
<keyword evidence="5" id="KW-1185">Reference proteome</keyword>
<dbReference type="SUPFAM" id="SSF53335">
    <property type="entry name" value="S-adenosyl-L-methionine-dependent methyltransferases"/>
    <property type="match status" value="1"/>
</dbReference>
<keyword evidence="2 4" id="KW-0808">Transferase</keyword>
<dbReference type="InterPro" id="IPR029063">
    <property type="entry name" value="SAM-dependent_MTases_sf"/>
</dbReference>
<name>A0A1I7NS57_9HYPH</name>
<reference evidence="5" key="1">
    <citation type="submission" date="2016-10" db="EMBL/GenBank/DDBJ databases">
        <authorList>
            <person name="Varghese N."/>
            <person name="Submissions S."/>
        </authorList>
    </citation>
    <scope>NUCLEOTIDE SEQUENCE [LARGE SCALE GENOMIC DNA]</scope>
    <source>
        <strain evidence="5">DSM 1565</strain>
    </source>
</reference>